<dbReference type="AlphaFoldDB" id="A0A0R2ADB9"/>
<evidence type="ECO:0000313" key="4">
    <source>
        <dbReference type="Proteomes" id="UP000051008"/>
    </source>
</evidence>
<dbReference type="CDD" id="cd04643">
    <property type="entry name" value="CBS_pair_bac"/>
    <property type="match status" value="1"/>
</dbReference>
<dbReference type="Gene3D" id="3.10.580.10">
    <property type="entry name" value="CBS-domain"/>
    <property type="match status" value="1"/>
</dbReference>
<keyword evidence="1" id="KW-0129">CBS domain</keyword>
<comment type="caution">
    <text evidence="3">The sequence shown here is derived from an EMBL/GenBank/DDBJ whole genome shotgun (WGS) entry which is preliminary data.</text>
</comment>
<proteinExistence type="predicted"/>
<evidence type="ECO:0000259" key="2">
    <source>
        <dbReference type="Pfam" id="PF00571"/>
    </source>
</evidence>
<dbReference type="PANTHER" id="PTHR43080:SF2">
    <property type="entry name" value="CBS DOMAIN-CONTAINING PROTEIN"/>
    <property type="match status" value="1"/>
</dbReference>
<reference evidence="3 4" key="1">
    <citation type="journal article" date="2015" name="Genome Announc.">
        <title>Expanding the biotechnology potential of lactobacilli through comparative genomics of 213 strains and associated genera.</title>
        <authorList>
            <person name="Sun Z."/>
            <person name="Harris H.M."/>
            <person name="McCann A."/>
            <person name="Guo C."/>
            <person name="Argimon S."/>
            <person name="Zhang W."/>
            <person name="Yang X."/>
            <person name="Jeffery I.B."/>
            <person name="Cooney J.C."/>
            <person name="Kagawa T.F."/>
            <person name="Liu W."/>
            <person name="Song Y."/>
            <person name="Salvetti E."/>
            <person name="Wrobel A."/>
            <person name="Rasinkangas P."/>
            <person name="Parkhill J."/>
            <person name="Rea M.C."/>
            <person name="O'Sullivan O."/>
            <person name="Ritari J."/>
            <person name="Douillard F.P."/>
            <person name="Paul Ross R."/>
            <person name="Yang R."/>
            <person name="Briner A.E."/>
            <person name="Felis G.E."/>
            <person name="de Vos W.M."/>
            <person name="Barrangou R."/>
            <person name="Klaenhammer T.R."/>
            <person name="Caufield P.W."/>
            <person name="Cui Y."/>
            <person name="Zhang H."/>
            <person name="O'Toole P.W."/>
        </authorList>
    </citation>
    <scope>NUCLEOTIDE SEQUENCE [LARGE SCALE GENOMIC DNA]</scope>
    <source>
        <strain evidence="3 4">DSM 20509</strain>
    </source>
</reference>
<dbReference type="PANTHER" id="PTHR43080">
    <property type="entry name" value="CBS DOMAIN-CONTAINING PROTEIN CBSX3, MITOCHONDRIAL"/>
    <property type="match status" value="1"/>
</dbReference>
<dbReference type="OrthoDB" id="2375431at2"/>
<dbReference type="InterPro" id="IPR000644">
    <property type="entry name" value="CBS_dom"/>
</dbReference>
<dbReference type="InterPro" id="IPR048125">
    <property type="entry name" value="CBS_CbpB"/>
</dbReference>
<evidence type="ECO:0000256" key="1">
    <source>
        <dbReference type="ARBA" id="ARBA00023122"/>
    </source>
</evidence>
<feature type="domain" description="CBS" evidence="2">
    <location>
        <begin position="86"/>
        <end position="138"/>
    </location>
</feature>
<dbReference type="InterPro" id="IPR051257">
    <property type="entry name" value="Diverse_CBS-Domain"/>
</dbReference>
<dbReference type="RefSeq" id="WP_056976242.1">
    <property type="nucleotide sequence ID" value="NZ_AYYP01000015.1"/>
</dbReference>
<keyword evidence="4" id="KW-1185">Reference proteome</keyword>
<dbReference type="Proteomes" id="UP000051008">
    <property type="component" value="Unassembled WGS sequence"/>
</dbReference>
<gene>
    <name evidence="3" type="ORF">FC14_GL001406</name>
</gene>
<dbReference type="SUPFAM" id="SSF54631">
    <property type="entry name" value="CBS-domain pair"/>
    <property type="match status" value="1"/>
</dbReference>
<protein>
    <submittedName>
        <fullName evidence="3">CBS domain protein</fullName>
    </submittedName>
</protein>
<dbReference type="InterPro" id="IPR046342">
    <property type="entry name" value="CBS_dom_sf"/>
</dbReference>
<name>A0A0R2ADB9_9LACO</name>
<dbReference type="Pfam" id="PF00571">
    <property type="entry name" value="CBS"/>
    <property type="match status" value="1"/>
</dbReference>
<sequence length="184" mass="20867">MIAKAVEEMFSQRKGGYLIPAEIVANVSETNNLNHALLVLTKVKYAKIPVLDKEQRVTGLLSLAMITETMLGLNGIDPSRLNRMTVKEIMQTDFPKIQAPYDIEEILHLLVDQPFLTVVDQAGVFLGIITRREIMKEVNYFAHDLERQYLIEPKAGYLEETKNTGTKVKLVVPKRRSSSAKVRR</sequence>
<evidence type="ECO:0000313" key="3">
    <source>
        <dbReference type="EMBL" id="KRM65438.1"/>
    </source>
</evidence>
<dbReference type="PATRIC" id="fig|1423718.3.peg.1467"/>
<dbReference type="EMBL" id="AYYP01000015">
    <property type="protein sequence ID" value="KRM65438.1"/>
    <property type="molecule type" value="Genomic_DNA"/>
</dbReference>
<dbReference type="NCBIfam" id="NF041630">
    <property type="entry name" value="CBS_CbpB"/>
    <property type="match status" value="1"/>
</dbReference>
<accession>A0A0R2ADB9</accession>
<organism evidence="3 4">
    <name type="scientific">Ligilactobacillus agilis DSM 20509</name>
    <dbReference type="NCBI Taxonomy" id="1423718"/>
    <lineage>
        <taxon>Bacteria</taxon>
        <taxon>Bacillati</taxon>
        <taxon>Bacillota</taxon>
        <taxon>Bacilli</taxon>
        <taxon>Lactobacillales</taxon>
        <taxon>Lactobacillaceae</taxon>
        <taxon>Ligilactobacillus</taxon>
    </lineage>
</organism>